<protein>
    <recommendedName>
        <fullName evidence="2">Integrase catalytic domain-containing protein</fullName>
    </recommendedName>
</protein>
<evidence type="ECO:0000313" key="3">
    <source>
        <dbReference type="EMBL" id="PHT86127.1"/>
    </source>
</evidence>
<dbReference type="PANTHER" id="PTHR48475">
    <property type="entry name" value="RIBONUCLEASE H"/>
    <property type="match status" value="1"/>
</dbReference>
<dbReference type="AlphaFoldDB" id="A0A2G2ZVY1"/>
<evidence type="ECO:0000259" key="2">
    <source>
        <dbReference type="PROSITE" id="PS50994"/>
    </source>
</evidence>
<organism evidence="3 4">
    <name type="scientific">Capsicum annuum</name>
    <name type="common">Capsicum pepper</name>
    <dbReference type="NCBI Taxonomy" id="4072"/>
    <lineage>
        <taxon>Eukaryota</taxon>
        <taxon>Viridiplantae</taxon>
        <taxon>Streptophyta</taxon>
        <taxon>Embryophyta</taxon>
        <taxon>Tracheophyta</taxon>
        <taxon>Spermatophyta</taxon>
        <taxon>Magnoliopsida</taxon>
        <taxon>eudicotyledons</taxon>
        <taxon>Gunneridae</taxon>
        <taxon>Pentapetalae</taxon>
        <taxon>asterids</taxon>
        <taxon>lamiids</taxon>
        <taxon>Solanales</taxon>
        <taxon>Solanaceae</taxon>
        <taxon>Solanoideae</taxon>
        <taxon>Capsiceae</taxon>
        <taxon>Capsicum</taxon>
    </lineage>
</organism>
<dbReference type="InterPro" id="IPR012337">
    <property type="entry name" value="RNaseH-like_sf"/>
</dbReference>
<dbReference type="InterPro" id="IPR001584">
    <property type="entry name" value="Integrase_cat-core"/>
</dbReference>
<dbReference type="PROSITE" id="PS50994">
    <property type="entry name" value="INTEGRASE"/>
    <property type="match status" value="1"/>
</dbReference>
<keyword evidence="1" id="KW-0812">Transmembrane</keyword>
<sequence length="347" mass="39692">MGVGLTLKPDPTSNDFTFIFRARFCIGLLYFLVFILLQLNLTVFQEHSFLPAIAGESKWDRRGNMSDGHTLGSNKKKSGVDFRKSVVEKSQAKLALMELCQWFVLVKFRHIPRIHNEIADALATLSSMLQHPDKAYIDPVHIQSRDQHAYCNVVEEELDGEPWFLDIKRYIQSGEYPAYATNDQKRTIRRLASGFFLSGRILYKRTPDLGLLRCVDAKEASTIMVHGDLIRSPPVELHAMAAPWPFVAWGMDVIGPIEPKASNEHRFILVAIDYFTKWVEAVSFKSVTKKAVVDFVHANIICRFGIPKMIIQTMLPISIVIWCNKYVNSLRSHIEILLYIAQRPMRL</sequence>
<keyword evidence="1" id="KW-1133">Transmembrane helix</keyword>
<dbReference type="EMBL" id="AYRZ02000003">
    <property type="protein sequence ID" value="PHT86127.1"/>
    <property type="molecule type" value="Genomic_DNA"/>
</dbReference>
<dbReference type="GO" id="GO:0003676">
    <property type="term" value="F:nucleic acid binding"/>
    <property type="evidence" value="ECO:0007669"/>
    <property type="project" value="InterPro"/>
</dbReference>
<comment type="caution">
    <text evidence="3">The sequence shown here is derived from an EMBL/GenBank/DDBJ whole genome shotgun (WGS) entry which is preliminary data.</text>
</comment>
<proteinExistence type="predicted"/>
<feature type="domain" description="Integrase catalytic" evidence="2">
    <location>
        <begin position="239"/>
        <end position="347"/>
    </location>
</feature>
<reference evidence="3 4" key="1">
    <citation type="journal article" date="2014" name="Nat. Genet.">
        <title>Genome sequence of the hot pepper provides insights into the evolution of pungency in Capsicum species.</title>
        <authorList>
            <person name="Kim S."/>
            <person name="Park M."/>
            <person name="Yeom S.I."/>
            <person name="Kim Y.M."/>
            <person name="Lee J.M."/>
            <person name="Lee H.A."/>
            <person name="Seo E."/>
            <person name="Choi J."/>
            <person name="Cheong K."/>
            <person name="Kim K.T."/>
            <person name="Jung K."/>
            <person name="Lee G.W."/>
            <person name="Oh S.K."/>
            <person name="Bae C."/>
            <person name="Kim S.B."/>
            <person name="Lee H.Y."/>
            <person name="Kim S.Y."/>
            <person name="Kim M.S."/>
            <person name="Kang B.C."/>
            <person name="Jo Y.D."/>
            <person name="Yang H.B."/>
            <person name="Jeong H.J."/>
            <person name="Kang W.H."/>
            <person name="Kwon J.K."/>
            <person name="Shin C."/>
            <person name="Lim J.Y."/>
            <person name="Park J.H."/>
            <person name="Huh J.H."/>
            <person name="Kim J.S."/>
            <person name="Kim B.D."/>
            <person name="Cohen O."/>
            <person name="Paran I."/>
            <person name="Suh M.C."/>
            <person name="Lee S.B."/>
            <person name="Kim Y.K."/>
            <person name="Shin Y."/>
            <person name="Noh S.J."/>
            <person name="Park J."/>
            <person name="Seo Y.S."/>
            <person name="Kwon S.Y."/>
            <person name="Kim H.A."/>
            <person name="Park J.M."/>
            <person name="Kim H.J."/>
            <person name="Choi S.B."/>
            <person name="Bosland P.W."/>
            <person name="Reeves G."/>
            <person name="Jo S.H."/>
            <person name="Lee B.W."/>
            <person name="Cho H.T."/>
            <person name="Choi H.S."/>
            <person name="Lee M.S."/>
            <person name="Yu Y."/>
            <person name="Do Choi Y."/>
            <person name="Park B.S."/>
            <person name="van Deynze A."/>
            <person name="Ashrafi H."/>
            <person name="Hill T."/>
            <person name="Kim W.T."/>
            <person name="Pai H.S."/>
            <person name="Ahn H.K."/>
            <person name="Yeam I."/>
            <person name="Giovannoni J.J."/>
            <person name="Rose J.K."/>
            <person name="Sorensen I."/>
            <person name="Lee S.J."/>
            <person name="Kim R.W."/>
            <person name="Choi I.Y."/>
            <person name="Choi B.S."/>
            <person name="Lim J.S."/>
            <person name="Lee Y.H."/>
            <person name="Choi D."/>
        </authorList>
    </citation>
    <scope>NUCLEOTIDE SEQUENCE [LARGE SCALE GENOMIC DNA]</scope>
    <source>
        <strain evidence="4">cv. CM334</strain>
    </source>
</reference>
<accession>A0A2G2ZVY1</accession>
<keyword evidence="4" id="KW-1185">Reference proteome</keyword>
<dbReference type="GO" id="GO:0015074">
    <property type="term" value="P:DNA integration"/>
    <property type="evidence" value="ECO:0007669"/>
    <property type="project" value="InterPro"/>
</dbReference>
<name>A0A2G2ZVY1_CAPAN</name>
<dbReference type="InterPro" id="IPR036397">
    <property type="entry name" value="RNaseH_sf"/>
</dbReference>
<dbReference type="Proteomes" id="UP000222542">
    <property type="component" value="Unassembled WGS sequence"/>
</dbReference>
<reference evidence="3 4" key="2">
    <citation type="journal article" date="2017" name="Genome Biol.">
        <title>New reference genome sequences of hot pepper reveal the massive evolution of plant disease-resistance genes by retroduplication.</title>
        <authorList>
            <person name="Kim S."/>
            <person name="Park J."/>
            <person name="Yeom S.I."/>
            <person name="Kim Y.M."/>
            <person name="Seo E."/>
            <person name="Kim K.T."/>
            <person name="Kim M.S."/>
            <person name="Lee J.M."/>
            <person name="Cheong K."/>
            <person name="Shin H.S."/>
            <person name="Kim S.B."/>
            <person name="Han K."/>
            <person name="Lee J."/>
            <person name="Park M."/>
            <person name="Lee H.A."/>
            <person name="Lee H.Y."/>
            <person name="Lee Y."/>
            <person name="Oh S."/>
            <person name="Lee J.H."/>
            <person name="Choi E."/>
            <person name="Choi E."/>
            <person name="Lee S.E."/>
            <person name="Jeon J."/>
            <person name="Kim H."/>
            <person name="Choi G."/>
            <person name="Song H."/>
            <person name="Lee J."/>
            <person name="Lee S.C."/>
            <person name="Kwon J.K."/>
            <person name="Lee H.Y."/>
            <person name="Koo N."/>
            <person name="Hong Y."/>
            <person name="Kim R.W."/>
            <person name="Kang W.H."/>
            <person name="Huh J.H."/>
            <person name="Kang B.C."/>
            <person name="Yang T.J."/>
            <person name="Lee Y.H."/>
            <person name="Bennetzen J.L."/>
            <person name="Choi D."/>
        </authorList>
    </citation>
    <scope>NUCLEOTIDE SEQUENCE [LARGE SCALE GENOMIC DNA]</scope>
    <source>
        <strain evidence="4">cv. CM334</strain>
    </source>
</reference>
<dbReference type="PANTHER" id="PTHR48475:SF1">
    <property type="entry name" value="RNASE H TYPE-1 DOMAIN-CONTAINING PROTEIN"/>
    <property type="match status" value="1"/>
</dbReference>
<feature type="transmembrane region" description="Helical" evidence="1">
    <location>
        <begin position="20"/>
        <end position="39"/>
    </location>
</feature>
<keyword evidence="1" id="KW-0472">Membrane</keyword>
<dbReference type="SUPFAM" id="SSF53098">
    <property type="entry name" value="Ribonuclease H-like"/>
    <property type="match status" value="1"/>
</dbReference>
<evidence type="ECO:0000313" key="4">
    <source>
        <dbReference type="Proteomes" id="UP000222542"/>
    </source>
</evidence>
<gene>
    <name evidence="3" type="ORF">T459_08233</name>
</gene>
<dbReference type="STRING" id="4072.A0A2G2ZVY1"/>
<dbReference type="Gramene" id="PHT86127">
    <property type="protein sequence ID" value="PHT86127"/>
    <property type="gene ID" value="T459_08233"/>
</dbReference>
<dbReference type="Gene3D" id="3.30.420.10">
    <property type="entry name" value="Ribonuclease H-like superfamily/Ribonuclease H"/>
    <property type="match status" value="1"/>
</dbReference>
<evidence type="ECO:0000256" key="1">
    <source>
        <dbReference type="SAM" id="Phobius"/>
    </source>
</evidence>